<evidence type="ECO:0000313" key="3">
    <source>
        <dbReference type="Proteomes" id="UP000001593"/>
    </source>
</evidence>
<dbReference type="Proteomes" id="UP000001593">
    <property type="component" value="Unassembled WGS sequence"/>
</dbReference>
<dbReference type="HOGENOM" id="CLU_465627_0_0_1"/>
<feature type="compositionally biased region" description="Polar residues" evidence="1">
    <location>
        <begin position="344"/>
        <end position="353"/>
    </location>
</feature>
<dbReference type="STRING" id="45351.A7RM50"/>
<evidence type="ECO:0000313" key="2">
    <source>
        <dbReference type="EMBL" id="EDO47440.1"/>
    </source>
</evidence>
<feature type="compositionally biased region" description="Basic residues" evidence="1">
    <location>
        <begin position="537"/>
        <end position="547"/>
    </location>
</feature>
<feature type="compositionally biased region" description="Polar residues" evidence="1">
    <location>
        <begin position="227"/>
        <end position="256"/>
    </location>
</feature>
<protein>
    <submittedName>
        <fullName evidence="2">Uncharacterized protein</fullName>
    </submittedName>
</protein>
<feature type="compositionally biased region" description="Basic and acidic residues" evidence="1">
    <location>
        <begin position="497"/>
        <end position="508"/>
    </location>
</feature>
<organism evidence="2 3">
    <name type="scientific">Nematostella vectensis</name>
    <name type="common">Starlet sea anemone</name>
    <dbReference type="NCBI Taxonomy" id="45351"/>
    <lineage>
        <taxon>Eukaryota</taxon>
        <taxon>Metazoa</taxon>
        <taxon>Cnidaria</taxon>
        <taxon>Anthozoa</taxon>
        <taxon>Hexacorallia</taxon>
        <taxon>Actiniaria</taxon>
        <taxon>Edwardsiidae</taxon>
        <taxon>Nematostella</taxon>
    </lineage>
</organism>
<dbReference type="AlphaFoldDB" id="A7RM50"/>
<accession>A7RM50</accession>
<feature type="region of interest" description="Disordered" evidence="1">
    <location>
        <begin position="497"/>
        <end position="569"/>
    </location>
</feature>
<keyword evidence="3" id="KW-1185">Reference proteome</keyword>
<proteinExistence type="predicted"/>
<dbReference type="EMBL" id="DS469519">
    <property type="protein sequence ID" value="EDO47440.1"/>
    <property type="molecule type" value="Genomic_DNA"/>
</dbReference>
<gene>
    <name evidence="2" type="ORF">NEMVEDRAFT_v1g239293</name>
</gene>
<feature type="region of interest" description="Disordered" evidence="1">
    <location>
        <begin position="203"/>
        <end position="258"/>
    </location>
</feature>
<evidence type="ECO:0000256" key="1">
    <source>
        <dbReference type="SAM" id="MobiDB-lite"/>
    </source>
</evidence>
<dbReference type="InParanoid" id="A7RM50"/>
<sequence>MDAKERFIKLWAKNFGEEELPDLEFFDGAEESLLDRARASSENLKQALNVLEREGLLFRYLCEILNISDLEDFKYELHTSLQVIFCDQEMGEGAKRLQSYVNENDNSKIQNQSYFINENKQVSDEEEGSFRDRGGSFAFVIESRKSHKVPPRDSMFGPADESGIVAGGSELRCASRSNHSHLSCNISHPETSASSDNAELFNKHNNKMESGPCESWNDGKQEGLANMSDSNSGNTETSVESSLQMNENNIDPSNGTAIKDSVHGDNLVANVERPHTTICTSFKDEMALNEENSMTEMSKGKYEHSPPTISQPLNTCDTAHSGINTTEETTSVTSSELGKPNVGNEVTSNTGGNDFQIENNSCVNITIDSCQQGMSKSENNAPIGKASLAEEETFDLAEEKEALDTPDVFLQGTGIVDDLISYLESVQLENSSGDEDEPLNESTEYIVPFGLRSSGNRKVGILRKKQLQSCLSASSIQSGDSCLSPWALDVAMAEIHSADSSDENDKSSSPKRGQRSVIKLSNESKESQESNSPPPRPPRRRSKKGMVRAHTVGTPKQLRPSVRTLSDDDEVFRKEELGYEGATIDH</sequence>
<name>A7RM50_NEMVE</name>
<reference evidence="2 3" key="1">
    <citation type="journal article" date="2007" name="Science">
        <title>Sea anemone genome reveals ancestral eumetazoan gene repertoire and genomic organization.</title>
        <authorList>
            <person name="Putnam N.H."/>
            <person name="Srivastava M."/>
            <person name="Hellsten U."/>
            <person name="Dirks B."/>
            <person name="Chapman J."/>
            <person name="Salamov A."/>
            <person name="Terry A."/>
            <person name="Shapiro H."/>
            <person name="Lindquist E."/>
            <person name="Kapitonov V.V."/>
            <person name="Jurka J."/>
            <person name="Genikhovich G."/>
            <person name="Grigoriev I.V."/>
            <person name="Lucas S.M."/>
            <person name="Steele R.E."/>
            <person name="Finnerty J.R."/>
            <person name="Technau U."/>
            <person name="Martindale M.Q."/>
            <person name="Rokhsar D.S."/>
        </authorList>
    </citation>
    <scope>NUCLEOTIDE SEQUENCE [LARGE SCALE GENOMIC DNA]</scope>
    <source>
        <strain evidence="3">CH2 X CH6</strain>
    </source>
</reference>
<feature type="region of interest" description="Disordered" evidence="1">
    <location>
        <begin position="327"/>
        <end position="353"/>
    </location>
</feature>
<feature type="compositionally biased region" description="Low complexity" evidence="1">
    <location>
        <begin position="327"/>
        <end position="336"/>
    </location>
</feature>